<dbReference type="PROSITE" id="PS51779">
    <property type="entry name" value="POTRA"/>
    <property type="match status" value="1"/>
</dbReference>
<name>A0A4P8EEC2_9RHOB</name>
<reference evidence="11 12" key="1">
    <citation type="submission" date="2019-05" db="EMBL/GenBank/DDBJ databases">
        <title>Pseudorhodobacter turbinis sp. nov., isolated from the gut of the Korean turban shell.</title>
        <authorList>
            <person name="Jeong Y.-S."/>
            <person name="Kang W.-R."/>
            <person name="Bae J.-W."/>
        </authorList>
    </citation>
    <scope>NUCLEOTIDE SEQUENCE [LARGE SCALE GENOMIC DNA]</scope>
    <source>
        <strain evidence="11 12">S12M18</strain>
    </source>
</reference>
<evidence type="ECO:0000256" key="4">
    <source>
        <dbReference type="ARBA" id="ARBA00022618"/>
    </source>
</evidence>
<dbReference type="EMBL" id="CP039964">
    <property type="protein sequence ID" value="QCO55102.1"/>
    <property type="molecule type" value="Genomic_DNA"/>
</dbReference>
<dbReference type="PANTHER" id="PTHR35851:SF1">
    <property type="entry name" value="CELL DIVISION PROTEIN FTSQ"/>
    <property type="match status" value="1"/>
</dbReference>
<keyword evidence="7 9" id="KW-0472">Membrane</keyword>
<evidence type="ECO:0000256" key="8">
    <source>
        <dbReference type="ARBA" id="ARBA00023306"/>
    </source>
</evidence>
<dbReference type="RefSeq" id="WP_137192786.1">
    <property type="nucleotide sequence ID" value="NZ_CP039964.1"/>
</dbReference>
<comment type="similarity">
    <text evidence="9">Belongs to the FtsQ/DivIB family. FtsQ subfamily.</text>
</comment>
<dbReference type="PANTHER" id="PTHR35851">
    <property type="entry name" value="CELL DIVISION PROTEIN FTSQ"/>
    <property type="match status" value="1"/>
</dbReference>
<keyword evidence="2 9" id="KW-1003">Cell membrane</keyword>
<dbReference type="HAMAP" id="MF_00911">
    <property type="entry name" value="FtsQ_subfam"/>
    <property type="match status" value="1"/>
</dbReference>
<keyword evidence="12" id="KW-1185">Reference proteome</keyword>
<evidence type="ECO:0000259" key="10">
    <source>
        <dbReference type="PROSITE" id="PS51779"/>
    </source>
</evidence>
<evidence type="ECO:0000256" key="3">
    <source>
        <dbReference type="ARBA" id="ARBA00022519"/>
    </source>
</evidence>
<dbReference type="GO" id="GO:0032153">
    <property type="term" value="C:cell division site"/>
    <property type="evidence" value="ECO:0007669"/>
    <property type="project" value="UniProtKB-UniRule"/>
</dbReference>
<evidence type="ECO:0000256" key="6">
    <source>
        <dbReference type="ARBA" id="ARBA00022989"/>
    </source>
</evidence>
<organism evidence="11 12">
    <name type="scientific">Pseudorhodobacter turbinis</name>
    <dbReference type="NCBI Taxonomy" id="2500533"/>
    <lineage>
        <taxon>Bacteria</taxon>
        <taxon>Pseudomonadati</taxon>
        <taxon>Pseudomonadota</taxon>
        <taxon>Alphaproteobacteria</taxon>
        <taxon>Rhodobacterales</taxon>
        <taxon>Paracoccaceae</taxon>
        <taxon>Pseudorhodobacter</taxon>
    </lineage>
</organism>
<evidence type="ECO:0000256" key="2">
    <source>
        <dbReference type="ARBA" id="ARBA00022475"/>
    </source>
</evidence>
<keyword evidence="8 9" id="KW-0131">Cell cycle</keyword>
<evidence type="ECO:0000256" key="1">
    <source>
        <dbReference type="ARBA" id="ARBA00004370"/>
    </source>
</evidence>
<keyword evidence="3 9" id="KW-0997">Cell inner membrane</keyword>
<evidence type="ECO:0000256" key="9">
    <source>
        <dbReference type="HAMAP-Rule" id="MF_00911"/>
    </source>
</evidence>
<dbReference type="AlphaFoldDB" id="A0A4P8EEC2"/>
<keyword evidence="6 9" id="KW-1133">Transmembrane helix</keyword>
<accession>A0A4P8EEC2</accession>
<dbReference type="KEGG" id="pseb:EOK75_04500"/>
<gene>
    <name evidence="9" type="primary">ftsQ</name>
    <name evidence="11" type="ORF">EOK75_04500</name>
</gene>
<dbReference type="InterPro" id="IPR045335">
    <property type="entry name" value="FtsQ_C_sf"/>
</dbReference>
<comment type="subcellular location">
    <subcellularLocation>
        <location evidence="9">Cell inner membrane</location>
        <topology evidence="9">Single-pass type II membrane protein</topology>
    </subcellularLocation>
    <subcellularLocation>
        <location evidence="1">Membrane</location>
    </subcellularLocation>
    <text evidence="9">Localizes to the division septum.</text>
</comment>
<evidence type="ECO:0000313" key="11">
    <source>
        <dbReference type="EMBL" id="QCO55102.1"/>
    </source>
</evidence>
<evidence type="ECO:0000256" key="5">
    <source>
        <dbReference type="ARBA" id="ARBA00022692"/>
    </source>
</evidence>
<keyword evidence="5 9" id="KW-0812">Transmembrane</keyword>
<comment type="function">
    <text evidence="9">Essential cell division protein.</text>
</comment>
<dbReference type="InterPro" id="IPR034746">
    <property type="entry name" value="POTRA"/>
</dbReference>
<dbReference type="InterPro" id="IPR005548">
    <property type="entry name" value="Cell_div_FtsQ/DivIB_C"/>
</dbReference>
<dbReference type="Proteomes" id="UP000298631">
    <property type="component" value="Chromosome"/>
</dbReference>
<proteinExistence type="inferred from homology"/>
<evidence type="ECO:0000256" key="7">
    <source>
        <dbReference type="ARBA" id="ARBA00023136"/>
    </source>
</evidence>
<dbReference type="Gene3D" id="3.40.50.11690">
    <property type="entry name" value="Cell division protein FtsQ/DivIB"/>
    <property type="match status" value="1"/>
</dbReference>
<keyword evidence="4 9" id="KW-0132">Cell division</keyword>
<protein>
    <recommendedName>
        <fullName evidence="9">Cell division protein FtsQ</fullName>
    </recommendedName>
</protein>
<dbReference type="Pfam" id="PF03799">
    <property type="entry name" value="FtsQ_DivIB_C"/>
    <property type="match status" value="1"/>
</dbReference>
<dbReference type="InterPro" id="IPR026579">
    <property type="entry name" value="FtsQ"/>
</dbReference>
<sequence>MRPIAGQKRSAQRRDPAPSRMAYRLQRLWLTPSVRAALRVGLPALVLAVAVGGYLADEGRRDALASIYTDMREKIKNRPEFQVTLLSVEGASPELAEAVRTALALPLPLSSLDLDLEAARSKVAQLYAVGTVDVRVQSGGILQVVIKEREPAFVWRDAAGIWLVDETGKRVAEVEARSDRPDLPLIAGEGADKAIAEARQIFASAGPLLPRLRGLVRMGNRRWDIVLDRDQRILLPTDQPVLALERLIALDQAQEVLARDISAVDLRLQARPSLRLAPYSLAELRRQRGIIPAENDL</sequence>
<feature type="domain" description="POTRA" evidence="10">
    <location>
        <begin position="81"/>
        <end position="149"/>
    </location>
</feature>
<dbReference type="GO" id="GO:0090529">
    <property type="term" value="P:cell septum assembly"/>
    <property type="evidence" value="ECO:0007669"/>
    <property type="project" value="InterPro"/>
</dbReference>
<dbReference type="OrthoDB" id="9783091at2"/>
<evidence type="ECO:0000313" key="12">
    <source>
        <dbReference type="Proteomes" id="UP000298631"/>
    </source>
</evidence>
<dbReference type="GO" id="GO:0005886">
    <property type="term" value="C:plasma membrane"/>
    <property type="evidence" value="ECO:0007669"/>
    <property type="project" value="UniProtKB-SubCell"/>
</dbReference>
<dbReference type="GO" id="GO:0043093">
    <property type="term" value="P:FtsZ-dependent cytokinesis"/>
    <property type="evidence" value="ECO:0007669"/>
    <property type="project" value="UniProtKB-UniRule"/>
</dbReference>